<evidence type="ECO:0000313" key="4">
    <source>
        <dbReference type="EMBL" id="EFW91031.1"/>
    </source>
</evidence>
<name>E7QWD5_HALPU</name>
<accession>E7QWD5</accession>
<dbReference type="PANTHER" id="PTHR43019:SF23">
    <property type="entry name" value="PROTEASE DO-LIKE 5, CHLOROPLASTIC"/>
    <property type="match status" value="1"/>
</dbReference>
<evidence type="ECO:0000313" key="5">
    <source>
        <dbReference type="EMBL" id="SHL39308.1"/>
    </source>
</evidence>
<dbReference type="Proteomes" id="UP000184203">
    <property type="component" value="Unassembled WGS sequence"/>
</dbReference>
<sequence>MEFGRMTPSYSRRGILRVTGLASVSPFVGGFGNCRRAESAASEYRTTVVDDFEPFSEEIRDRARTLGETVQRSVVRLSTDSGGGTGWVVDSGYILTNSHIVREATSVAFETFDNRTGTATRVGFHRDLFPDIALLKTDLETPPPLSLATNAHPSRNDVVLAVGHPKMVGDWVTSLGRYERYNPHSDWIEATIPTGDGNSGSPLLLMDGGVIGCVNGTTRETHTIARKNRPKTVYTTYPRRLTVATAIPADTIAKWVSRWR</sequence>
<keyword evidence="2" id="KW-0378">Hydrolase</keyword>
<reference evidence="7" key="3">
    <citation type="submission" date="2016-11" db="EMBL/GenBank/DDBJ databases">
        <authorList>
            <person name="Varghese N."/>
            <person name="Submissions S."/>
        </authorList>
    </citation>
    <scope>NUCLEOTIDE SEQUENCE [LARGE SCALE GENOMIC DNA]</scope>
    <source>
        <strain evidence="7">DX253</strain>
    </source>
</reference>
<gene>
    <name evidence="5" type="ORF">SAMN05444342_3761</name>
    <name evidence="4" type="ORF">ZOD2009_15616</name>
</gene>
<organism evidence="4 6">
    <name type="scientific">Haladaptatus paucihalophilus DX253</name>
    <dbReference type="NCBI Taxonomy" id="797209"/>
    <lineage>
        <taxon>Archaea</taxon>
        <taxon>Methanobacteriati</taxon>
        <taxon>Methanobacteriota</taxon>
        <taxon>Stenosarchaea group</taxon>
        <taxon>Halobacteria</taxon>
        <taxon>Halobacteriales</taxon>
        <taxon>Haladaptataceae</taxon>
        <taxon>Haladaptatus</taxon>
    </lineage>
</organism>
<evidence type="ECO:0000256" key="2">
    <source>
        <dbReference type="ARBA" id="ARBA00022801"/>
    </source>
</evidence>
<dbReference type="RefSeq" id="WP_007981318.1">
    <property type="nucleotide sequence ID" value="NZ_AQXI01000004.1"/>
</dbReference>
<protein>
    <submittedName>
        <fullName evidence="4">Endopeptidase DegP/Do</fullName>
    </submittedName>
    <submittedName>
        <fullName evidence="5">Trypsin-like peptidase domain-containing protein</fullName>
    </submittedName>
</protein>
<keyword evidence="1" id="KW-0645">Protease</keyword>
<dbReference type="EMBL" id="AEMG01000018">
    <property type="protein sequence ID" value="EFW91031.1"/>
    <property type="molecule type" value="Genomic_DNA"/>
</dbReference>
<evidence type="ECO:0000313" key="6">
    <source>
        <dbReference type="Proteomes" id="UP000003751"/>
    </source>
</evidence>
<proteinExistence type="predicted"/>
<keyword evidence="7" id="KW-1185">Reference proteome</keyword>
<reference evidence="5" key="2">
    <citation type="submission" date="2016-11" db="EMBL/GenBank/DDBJ databases">
        <authorList>
            <person name="Jaros S."/>
            <person name="Januszkiewicz K."/>
            <person name="Wedrychowicz H."/>
        </authorList>
    </citation>
    <scope>NUCLEOTIDE SEQUENCE [LARGE SCALE GENOMIC DNA]</scope>
    <source>
        <strain evidence="5">DX253</strain>
    </source>
</reference>
<dbReference type="Pfam" id="PF13365">
    <property type="entry name" value="Trypsin_2"/>
    <property type="match status" value="1"/>
</dbReference>
<dbReference type="GO" id="GO:0006508">
    <property type="term" value="P:proteolysis"/>
    <property type="evidence" value="ECO:0007669"/>
    <property type="project" value="UniProtKB-KW"/>
</dbReference>
<evidence type="ECO:0000256" key="3">
    <source>
        <dbReference type="ARBA" id="ARBA00022825"/>
    </source>
</evidence>
<dbReference type="PATRIC" id="fig|797209.4.peg.3085"/>
<dbReference type="PANTHER" id="PTHR43019">
    <property type="entry name" value="SERINE ENDOPROTEASE DEGS"/>
    <property type="match status" value="1"/>
</dbReference>
<dbReference type="STRING" id="797209.GCA_000376445_04228"/>
<dbReference type="PRINTS" id="PR00839">
    <property type="entry name" value="V8PROTEASE"/>
</dbReference>
<dbReference type="GO" id="GO:0008236">
    <property type="term" value="F:serine-type peptidase activity"/>
    <property type="evidence" value="ECO:0007669"/>
    <property type="project" value="UniProtKB-KW"/>
</dbReference>
<dbReference type="Gene3D" id="2.40.10.120">
    <property type="match status" value="1"/>
</dbReference>
<reference evidence="4 6" key="1">
    <citation type="journal article" date="2014" name="ISME J.">
        <title>Trehalose/2-sulfotrehalose biosynthesis and glycine-betaine uptake are widely spread mechanisms for osmoadaptation in the Halobacteriales.</title>
        <authorList>
            <person name="Youssef N.H."/>
            <person name="Savage-Ashlock K.N."/>
            <person name="McCully A.L."/>
            <person name="Luedtke B."/>
            <person name="Shaw E.I."/>
            <person name="Hoff W.D."/>
            <person name="Elshahed M.S."/>
        </authorList>
    </citation>
    <scope>NUCLEOTIDE SEQUENCE [LARGE SCALE GENOMIC DNA]</scope>
    <source>
        <strain evidence="4 6">DX253</strain>
    </source>
</reference>
<dbReference type="Proteomes" id="UP000003751">
    <property type="component" value="Unassembled WGS sequence"/>
</dbReference>
<evidence type="ECO:0000256" key="1">
    <source>
        <dbReference type="ARBA" id="ARBA00022670"/>
    </source>
</evidence>
<dbReference type="eggNOG" id="arCOG02833">
    <property type="taxonomic scope" value="Archaea"/>
</dbReference>
<dbReference type="EMBL" id="FRAN01000006">
    <property type="protein sequence ID" value="SHL39308.1"/>
    <property type="molecule type" value="Genomic_DNA"/>
</dbReference>
<keyword evidence="3" id="KW-0720">Serine protease</keyword>
<evidence type="ECO:0000313" key="7">
    <source>
        <dbReference type="Proteomes" id="UP000184203"/>
    </source>
</evidence>
<dbReference type="OrthoDB" id="350578at2157"/>
<dbReference type="AlphaFoldDB" id="E7QWD5"/>
<dbReference type="InterPro" id="IPR009003">
    <property type="entry name" value="Peptidase_S1_PA"/>
</dbReference>
<dbReference type="InterPro" id="IPR008256">
    <property type="entry name" value="Peptidase_S1B"/>
</dbReference>
<dbReference type="SUPFAM" id="SSF50494">
    <property type="entry name" value="Trypsin-like serine proteases"/>
    <property type="match status" value="1"/>
</dbReference>